<dbReference type="AlphaFoldDB" id="A0A381VIB9"/>
<comment type="catalytic activity">
    <reaction evidence="9">
        <text>(6S)-5,6,7,8-tetrahydrofolyl-(gamma-L-Glu)(n) + L-glutamate + ATP = (6S)-5,6,7,8-tetrahydrofolyl-(gamma-L-Glu)(n+1) + ADP + phosphate + H(+)</text>
        <dbReference type="Rhea" id="RHEA:10580"/>
        <dbReference type="Rhea" id="RHEA-COMP:14738"/>
        <dbReference type="Rhea" id="RHEA-COMP:14740"/>
        <dbReference type="ChEBI" id="CHEBI:15378"/>
        <dbReference type="ChEBI" id="CHEBI:29985"/>
        <dbReference type="ChEBI" id="CHEBI:30616"/>
        <dbReference type="ChEBI" id="CHEBI:43474"/>
        <dbReference type="ChEBI" id="CHEBI:141005"/>
        <dbReference type="ChEBI" id="CHEBI:456216"/>
        <dbReference type="EC" id="6.3.2.17"/>
    </reaction>
</comment>
<gene>
    <name evidence="11" type="ORF">METZ01_LOCUS92906</name>
</gene>
<organism evidence="11">
    <name type="scientific">marine metagenome</name>
    <dbReference type="NCBI Taxonomy" id="408172"/>
    <lineage>
        <taxon>unclassified sequences</taxon>
        <taxon>metagenomes</taxon>
        <taxon>ecological metagenomes</taxon>
    </lineage>
</organism>
<keyword evidence="4" id="KW-0436">Ligase</keyword>
<dbReference type="PIRSF" id="PIRSF001563">
    <property type="entry name" value="Folylpolyglu_synth"/>
    <property type="match status" value="1"/>
</dbReference>
<dbReference type="GO" id="GO:0046872">
    <property type="term" value="F:metal ion binding"/>
    <property type="evidence" value="ECO:0007669"/>
    <property type="project" value="UniProtKB-KW"/>
</dbReference>
<evidence type="ECO:0000256" key="7">
    <source>
        <dbReference type="ARBA" id="ARBA00022840"/>
    </source>
</evidence>
<dbReference type="Gene3D" id="3.40.1190.10">
    <property type="entry name" value="Mur-like, catalytic domain"/>
    <property type="match status" value="1"/>
</dbReference>
<evidence type="ECO:0000256" key="2">
    <source>
        <dbReference type="ARBA" id="ARBA00008276"/>
    </source>
</evidence>
<dbReference type="InterPro" id="IPR036565">
    <property type="entry name" value="Mur-like_cat_sf"/>
</dbReference>
<feature type="domain" description="Mur ligase central" evidence="10">
    <location>
        <begin position="46"/>
        <end position="224"/>
    </location>
</feature>
<evidence type="ECO:0000256" key="5">
    <source>
        <dbReference type="ARBA" id="ARBA00022723"/>
    </source>
</evidence>
<keyword evidence="6" id="KW-0547">Nucleotide-binding</keyword>
<protein>
    <recommendedName>
        <fullName evidence="3">tetrahydrofolate synthase</fullName>
        <ecNumber evidence="3">6.3.2.17</ecNumber>
    </recommendedName>
</protein>
<keyword evidence="7" id="KW-0067">ATP-binding</keyword>
<dbReference type="GO" id="GO:0005737">
    <property type="term" value="C:cytoplasm"/>
    <property type="evidence" value="ECO:0007669"/>
    <property type="project" value="TreeGrafter"/>
</dbReference>
<reference evidence="11" key="1">
    <citation type="submission" date="2018-05" db="EMBL/GenBank/DDBJ databases">
        <authorList>
            <person name="Lanie J.A."/>
            <person name="Ng W.-L."/>
            <person name="Kazmierczak K.M."/>
            <person name="Andrzejewski T.M."/>
            <person name="Davidsen T.M."/>
            <person name="Wayne K.J."/>
            <person name="Tettelin H."/>
            <person name="Glass J.I."/>
            <person name="Rusch D."/>
            <person name="Podicherti R."/>
            <person name="Tsui H.-C.T."/>
            <person name="Winkler M.E."/>
        </authorList>
    </citation>
    <scope>NUCLEOTIDE SEQUENCE</scope>
</reference>
<dbReference type="GO" id="GO:0008841">
    <property type="term" value="F:dihydrofolate synthase activity"/>
    <property type="evidence" value="ECO:0007669"/>
    <property type="project" value="TreeGrafter"/>
</dbReference>
<accession>A0A381VIB9</accession>
<evidence type="ECO:0000256" key="6">
    <source>
        <dbReference type="ARBA" id="ARBA00022741"/>
    </source>
</evidence>
<dbReference type="Pfam" id="PF08245">
    <property type="entry name" value="Mur_ligase_M"/>
    <property type="match status" value="1"/>
</dbReference>
<dbReference type="NCBIfam" id="TIGR01499">
    <property type="entry name" value="folC"/>
    <property type="match status" value="1"/>
</dbReference>
<dbReference type="GO" id="GO:0004326">
    <property type="term" value="F:tetrahydrofolylpolyglutamate synthase activity"/>
    <property type="evidence" value="ECO:0007669"/>
    <property type="project" value="UniProtKB-EC"/>
</dbReference>
<dbReference type="PROSITE" id="PS01012">
    <property type="entry name" value="FOLYLPOLYGLU_SYNT_2"/>
    <property type="match status" value="1"/>
</dbReference>
<dbReference type="Gene3D" id="3.90.190.20">
    <property type="entry name" value="Mur ligase, C-terminal domain"/>
    <property type="match status" value="1"/>
</dbReference>
<keyword evidence="8" id="KW-0460">Magnesium</keyword>
<dbReference type="InterPro" id="IPR018109">
    <property type="entry name" value="Folylpolyglutamate_synth_CS"/>
</dbReference>
<dbReference type="InterPro" id="IPR013221">
    <property type="entry name" value="Mur_ligase_cen"/>
</dbReference>
<proteinExistence type="inferred from homology"/>
<evidence type="ECO:0000256" key="8">
    <source>
        <dbReference type="ARBA" id="ARBA00022842"/>
    </source>
</evidence>
<name>A0A381VIB9_9ZZZZ</name>
<sequence>MPSPIEDTVGFLYSLRNRGSAYGIDRMRNFAAALGQPQQAFPVIHVAGTNGKGSTCAMLDACLRANGLRSGLFTSPHLVRLGERIRVNGKILQDDKIVRCVEEMRLVAEEVSNGKPEMHPTFFEFLAAMGFLVFVRAKVDLAVVETGLGGRLDATNVVEPTVSVITSIGLDHCDLLGHDLATIAREKAGIVKHGKPVVLGWLPEEAEFAIREVAEERGCQVISVPERLGMNLPETSLTGSFQRRNGAVALTVCELLADTFPLDMARCRDALLEVHWPGRWQEIEIDGRTLILDATHNAEGIQALEENFRTLDKRPVLLAGTLGEGRAADLMPVVARYAEEIHLLVPDQPRACSYEVLEATIPDSFAGKVIRSTVADEFPRSGWPAERGNPTVVTGSIYLIGEILARLENDVPQSPFSSLQDWH</sequence>
<dbReference type="SUPFAM" id="SSF53244">
    <property type="entry name" value="MurD-like peptide ligases, peptide-binding domain"/>
    <property type="match status" value="1"/>
</dbReference>
<evidence type="ECO:0000256" key="3">
    <source>
        <dbReference type="ARBA" id="ARBA00013025"/>
    </source>
</evidence>
<dbReference type="PANTHER" id="PTHR11136:SF0">
    <property type="entry name" value="DIHYDROFOLATE SYNTHETASE-RELATED"/>
    <property type="match status" value="1"/>
</dbReference>
<keyword evidence="5" id="KW-0479">Metal-binding</keyword>
<dbReference type="GO" id="GO:0005524">
    <property type="term" value="F:ATP binding"/>
    <property type="evidence" value="ECO:0007669"/>
    <property type="project" value="UniProtKB-KW"/>
</dbReference>
<comment type="cofactor">
    <cofactor evidence="1">
        <name>Mg(2+)</name>
        <dbReference type="ChEBI" id="CHEBI:18420"/>
    </cofactor>
</comment>
<dbReference type="InterPro" id="IPR001645">
    <property type="entry name" value="Folylpolyglutamate_synth"/>
</dbReference>
<dbReference type="PANTHER" id="PTHR11136">
    <property type="entry name" value="FOLYLPOLYGLUTAMATE SYNTHASE-RELATED"/>
    <property type="match status" value="1"/>
</dbReference>
<dbReference type="SUPFAM" id="SSF53623">
    <property type="entry name" value="MurD-like peptide ligases, catalytic domain"/>
    <property type="match status" value="1"/>
</dbReference>
<evidence type="ECO:0000259" key="10">
    <source>
        <dbReference type="Pfam" id="PF08245"/>
    </source>
</evidence>
<evidence type="ECO:0000256" key="9">
    <source>
        <dbReference type="ARBA" id="ARBA00047493"/>
    </source>
</evidence>
<dbReference type="FunFam" id="3.40.1190.10:FF:000011">
    <property type="entry name" value="Folylpolyglutamate synthase/dihydrofolate synthase"/>
    <property type="match status" value="1"/>
</dbReference>
<dbReference type="InterPro" id="IPR036615">
    <property type="entry name" value="Mur_ligase_C_dom_sf"/>
</dbReference>
<dbReference type="EC" id="6.3.2.17" evidence="3"/>
<comment type="similarity">
    <text evidence="2">Belongs to the folylpolyglutamate synthase family.</text>
</comment>
<dbReference type="EMBL" id="UINC01008910">
    <property type="protein sequence ID" value="SVA40052.1"/>
    <property type="molecule type" value="Genomic_DNA"/>
</dbReference>
<evidence type="ECO:0000256" key="4">
    <source>
        <dbReference type="ARBA" id="ARBA00022598"/>
    </source>
</evidence>
<evidence type="ECO:0000256" key="1">
    <source>
        <dbReference type="ARBA" id="ARBA00001946"/>
    </source>
</evidence>
<evidence type="ECO:0000313" key="11">
    <source>
        <dbReference type="EMBL" id="SVA40052.1"/>
    </source>
</evidence>